<dbReference type="InterPro" id="IPR018114">
    <property type="entry name" value="TRYPSIN_HIS"/>
</dbReference>
<dbReference type="GO" id="GO:0006508">
    <property type="term" value="P:proteolysis"/>
    <property type="evidence" value="ECO:0007669"/>
    <property type="project" value="InterPro"/>
</dbReference>
<dbReference type="Gene3D" id="2.40.10.10">
    <property type="entry name" value="Trypsin-like serine proteases"/>
    <property type="match status" value="2"/>
</dbReference>
<dbReference type="Proteomes" id="UP000423525">
    <property type="component" value="Chromosome"/>
</dbReference>
<dbReference type="InterPro" id="IPR009003">
    <property type="entry name" value="Peptidase_S1_PA"/>
</dbReference>
<evidence type="ECO:0000313" key="2">
    <source>
        <dbReference type="Proteomes" id="UP000423525"/>
    </source>
</evidence>
<dbReference type="EMBL" id="LR738855">
    <property type="protein sequence ID" value="VZH84729.1"/>
    <property type="molecule type" value="Genomic_DNA"/>
</dbReference>
<dbReference type="InterPro" id="IPR043504">
    <property type="entry name" value="Peptidase_S1_PA_chymotrypsin"/>
</dbReference>
<dbReference type="GO" id="GO:0004252">
    <property type="term" value="F:serine-type endopeptidase activity"/>
    <property type="evidence" value="ECO:0007669"/>
    <property type="project" value="InterPro"/>
</dbReference>
<proteinExistence type="predicted"/>
<dbReference type="SUPFAM" id="SSF50494">
    <property type="entry name" value="Trypsin-like serine proteases"/>
    <property type="match status" value="1"/>
</dbReference>
<dbReference type="AlphaFoldDB" id="A0A6I8MH25"/>
<evidence type="ECO:0008006" key="3">
    <source>
        <dbReference type="Google" id="ProtNLM"/>
    </source>
</evidence>
<reference evidence="1 2" key="1">
    <citation type="submission" date="2019-11" db="EMBL/GenBank/DDBJ databases">
        <authorList>
            <person name="Brisse S."/>
        </authorList>
    </citation>
    <scope>NUCLEOTIDE SEQUENCE [LARGE SCALE GENOMIC DNA]</scope>
    <source>
        <strain evidence="1">FRC0190</strain>
    </source>
</reference>
<gene>
    <name evidence="1" type="ORF">FRC0190_00735</name>
</gene>
<dbReference type="CDD" id="cd21112">
    <property type="entry name" value="alphaLP-like"/>
    <property type="match status" value="1"/>
</dbReference>
<organism evidence="1 2">
    <name type="scientific">Corynebacterium rouxii</name>
    <dbReference type="NCBI Taxonomy" id="2719119"/>
    <lineage>
        <taxon>Bacteria</taxon>
        <taxon>Bacillati</taxon>
        <taxon>Actinomycetota</taxon>
        <taxon>Actinomycetes</taxon>
        <taxon>Mycobacteriales</taxon>
        <taxon>Corynebacteriaceae</taxon>
        <taxon>Corynebacterium</taxon>
    </lineage>
</organism>
<dbReference type="PROSITE" id="PS00134">
    <property type="entry name" value="TRYPSIN_HIS"/>
    <property type="match status" value="1"/>
</dbReference>
<name>A0A6I8MH25_9CORY</name>
<protein>
    <recommendedName>
        <fullName evidence="3">Serine protease</fullName>
    </recommendedName>
</protein>
<evidence type="ECO:0000313" key="1">
    <source>
        <dbReference type="EMBL" id="VZH84729.1"/>
    </source>
</evidence>
<sequence>MRAVQNSLFFRDLHSAFAHLGEGYSGHLSFHSTRGYIGEIAVVIHSHNPREGPLNLMRHLCFSRLCRPLLFAAATTGAAFFAGPLAYADEVQPVAQPQPVPTLTQTVTSMVNSWGIPAPAIDPQIAAAVDTLAQQVQAFVAPGMPYADPHVAAPVPEHHEPVQRPVDGPNYHWTNDPVSQVMAQKTGPVLHRVQGSWFSAPDIPEESLQAQAQGVSLYGPGTPIYVGKDRLCTVGASGYDAEGRKIAITAGHCGKIGDAVSSADSWQVGPSGTVVAKGSNLDYAVVELGSNAQVTQKYNNIRVNSVGGPMPVTGNTACKQGVATGFSCGLVWNHDHRTTASQVCAMQGDSGAPMLVGDRVVGIINGGMIPNVNYPCTTPWQGPFFVPTISTNMDAIVSDLNAKKSVGHGFRLAHS</sequence>
<accession>A0A6I8MH25</accession>
<dbReference type="KEGG" id="crf:FRC0190_00735"/>